<dbReference type="InterPro" id="IPR051768">
    <property type="entry name" value="Bact_secretion_toxin"/>
</dbReference>
<reference evidence="9 10" key="1">
    <citation type="submission" date="2017-08" db="EMBL/GenBank/DDBJ databases">
        <title>Complete Genome Sequence of Bacillus kochii Oregon-R-modENCODE STRAIN BDGP4, isolated from Drosophila melanogaster gut.</title>
        <authorList>
            <person name="Wan K.H."/>
            <person name="Yu C."/>
            <person name="Park S."/>
            <person name="Hammonds A.S."/>
            <person name="Booth B.W."/>
            <person name="Celniker S.E."/>
        </authorList>
    </citation>
    <scope>NUCLEOTIDE SEQUENCE [LARGE SCALE GENOMIC DNA]</scope>
    <source>
        <strain evidence="9 10">BDGP4</strain>
    </source>
</reference>
<dbReference type="EMBL" id="CP022983">
    <property type="protein sequence ID" value="ASV67173.1"/>
    <property type="molecule type" value="Genomic_DNA"/>
</dbReference>
<dbReference type="InterPro" id="IPR027797">
    <property type="entry name" value="PT-TG_dom"/>
</dbReference>
<accession>A0A248TG59</accession>
<dbReference type="Pfam" id="PF14449">
    <property type="entry name" value="PT-TG"/>
    <property type="match status" value="1"/>
</dbReference>
<dbReference type="PANTHER" id="PTHR34976:SF2">
    <property type="entry name" value="TYPE VII SECRETION SYSTEM PROTEIN ESSD"/>
    <property type="match status" value="1"/>
</dbReference>
<keyword evidence="5" id="KW-0472">Membrane</keyword>
<dbReference type="KEGG" id="bko:CKF48_07430"/>
<evidence type="ECO:0000256" key="5">
    <source>
        <dbReference type="ARBA" id="ARBA00023136"/>
    </source>
</evidence>
<feature type="coiled-coil region" evidence="7">
    <location>
        <begin position="13"/>
        <end position="40"/>
    </location>
</feature>
<dbReference type="InterPro" id="IPR044929">
    <property type="entry name" value="DNA/RNA_non-sp_Endonuclease_sf"/>
</dbReference>
<dbReference type="Proteomes" id="UP000215137">
    <property type="component" value="Chromosome"/>
</dbReference>
<sequence length="591" mass="65206">MKVLDAEELYTDMENTLRGLRHLNNQLAKTEESILSLTSLEEELKGDGGKSIRAFYKDVHLPFLQSMKAMVEHYETTIRALTQSLRSLDSSSRALIRESFIEQDLSPSIRRTENITSDLTDEGNRTIQSVGDIVSLPRLDDNRLHQQAESANNKITQTVERLHHFDQQQTSKLEATAQDLSRLKSTINEIQTLYQNGKLSLSTYQPNELTNLLNNPVIGGMSLSQAYGPMALGMMPAYGPLSSMNFAFGGQPVKDVESNQSNLGWLSTGLDFVPGLSNIKAAIEATTGTDFITGREIGNLERAALVAAIFGGPLVKGGIKVVKWGGKLFNKFKNVLNPKKVKSVVDGIFSKVTQGFNALRNTAAELTKKMADIRIPLPVQHQYAVAGGGTSNWGFRSTTVGEMASNVKDTLRMSLVRDGVGKGKANGTIGTSGIKILVGAGEQFTNRRKNKLKPNIKYKTGEYDYFYETDSTGRITKFETENLQLTTRTDRLSHSKNTPGKVKGQDHAGHLAGDRFGGSPKLDNLVSQLSDVNLKEYKKIEHEWATALKETPPKQVKVDVEVIYSGSDIRPDKFKVTYFIDGEPVSKIIKN</sequence>
<dbReference type="PANTHER" id="PTHR34976">
    <property type="entry name" value="RIBONUCLEASE YQCG-RELATED"/>
    <property type="match status" value="1"/>
</dbReference>
<evidence type="ECO:0000313" key="9">
    <source>
        <dbReference type="EMBL" id="ASV67173.1"/>
    </source>
</evidence>
<keyword evidence="7" id="KW-0175">Coiled coil</keyword>
<dbReference type="GO" id="GO:0005886">
    <property type="term" value="C:plasma membrane"/>
    <property type="evidence" value="ECO:0007669"/>
    <property type="project" value="UniProtKB-SubCell"/>
</dbReference>
<evidence type="ECO:0000256" key="6">
    <source>
        <dbReference type="ARBA" id="ARBA00034117"/>
    </source>
</evidence>
<evidence type="ECO:0000256" key="1">
    <source>
        <dbReference type="ARBA" id="ARBA00004236"/>
    </source>
</evidence>
<gene>
    <name evidence="9" type="ORF">CKF48_07430</name>
</gene>
<dbReference type="AlphaFoldDB" id="A0A248TG59"/>
<organism evidence="9 10">
    <name type="scientific">Cytobacillus kochii</name>
    <dbReference type="NCBI Taxonomy" id="859143"/>
    <lineage>
        <taxon>Bacteria</taxon>
        <taxon>Bacillati</taxon>
        <taxon>Bacillota</taxon>
        <taxon>Bacilli</taxon>
        <taxon>Bacillales</taxon>
        <taxon>Bacillaceae</taxon>
        <taxon>Cytobacillus</taxon>
    </lineage>
</organism>
<dbReference type="InterPro" id="IPR006829">
    <property type="entry name" value="LXG_dom"/>
</dbReference>
<keyword evidence="10" id="KW-1185">Reference proteome</keyword>
<dbReference type="Pfam" id="PF04740">
    <property type="entry name" value="LXG"/>
    <property type="match status" value="1"/>
</dbReference>
<name>A0A248TG59_9BACI</name>
<evidence type="ECO:0000256" key="4">
    <source>
        <dbReference type="ARBA" id="ARBA00022525"/>
    </source>
</evidence>
<evidence type="ECO:0000313" key="10">
    <source>
        <dbReference type="Proteomes" id="UP000215137"/>
    </source>
</evidence>
<dbReference type="GO" id="GO:0005576">
    <property type="term" value="C:extracellular region"/>
    <property type="evidence" value="ECO:0007669"/>
    <property type="project" value="UniProtKB-SubCell"/>
</dbReference>
<comment type="subcellular location">
    <subcellularLocation>
        <location evidence="1">Cell membrane</location>
    </subcellularLocation>
    <subcellularLocation>
        <location evidence="2">Secreted</location>
    </subcellularLocation>
</comment>
<protein>
    <recommendedName>
        <fullName evidence="8">LXG domain-containing protein</fullName>
    </recommendedName>
</protein>
<comment type="similarity">
    <text evidence="6">In the N-terminal section; belongs to the LXG family.</text>
</comment>
<dbReference type="Pfam" id="PF13930">
    <property type="entry name" value="Endonuclea_NS_2"/>
    <property type="match status" value="1"/>
</dbReference>
<evidence type="ECO:0000256" key="7">
    <source>
        <dbReference type="SAM" id="Coils"/>
    </source>
</evidence>
<dbReference type="Gene3D" id="3.40.570.10">
    <property type="entry name" value="Extracellular Endonuclease, subunit A"/>
    <property type="match status" value="1"/>
</dbReference>
<keyword evidence="4" id="KW-0964">Secreted</keyword>
<proteinExistence type="inferred from homology"/>
<evidence type="ECO:0000256" key="2">
    <source>
        <dbReference type="ARBA" id="ARBA00004613"/>
    </source>
</evidence>
<keyword evidence="3" id="KW-1003">Cell membrane</keyword>
<feature type="domain" description="LXG" evidence="8">
    <location>
        <begin position="1"/>
        <end position="235"/>
    </location>
</feature>
<dbReference type="InterPro" id="IPR044927">
    <property type="entry name" value="Endonuclea_NS_2"/>
</dbReference>
<evidence type="ECO:0000256" key="3">
    <source>
        <dbReference type="ARBA" id="ARBA00022475"/>
    </source>
</evidence>
<dbReference type="OrthoDB" id="6636741at2"/>
<dbReference type="RefSeq" id="WP_095370748.1">
    <property type="nucleotide sequence ID" value="NZ_CP022983.1"/>
</dbReference>
<evidence type="ECO:0000259" key="8">
    <source>
        <dbReference type="PROSITE" id="PS51756"/>
    </source>
</evidence>
<dbReference type="PROSITE" id="PS51756">
    <property type="entry name" value="LXG"/>
    <property type="match status" value="1"/>
</dbReference>